<proteinExistence type="predicted"/>
<accession>A0ABX7AWR8</accession>
<feature type="domain" description="Thiopeptide-type bacteriocin biosynthesis" evidence="1">
    <location>
        <begin position="2"/>
        <end position="327"/>
    </location>
</feature>
<dbReference type="RefSeq" id="WP_053593010.1">
    <property type="nucleotide sequence ID" value="NZ_CP067341.1"/>
</dbReference>
<sequence>MWQTISIYYYEHNKDALLLKMNELISTLNEKYTFKFYFRRHWKFGSHIRMNISANETDYEQIRTYLIDNLQTYLKEHPSTEILNKKELLRVHKQLGKLEGESGPFSPFMDNNTIHDTKYDDRSNHFDELDHDTMAEIMTKLSPFILQVIKSTNENTKLRSIVSILLMLNFANFEQNREVSSLSYRSHTEGFFNMISNPAQTKEDFEKIYLDLSEDISDYSEALFMNNIGVLPEFLQQILFDWNQVINNMYLIVAANIKRTSVKAKAIQGSHAKVSDFHNHIYSSNDIRKYLDSKQFRIVRILINFMYITLSQLGFSPKYRFFLCWVCANEIESYFGTS</sequence>
<evidence type="ECO:0000313" key="2">
    <source>
        <dbReference type="EMBL" id="QQP14400.1"/>
    </source>
</evidence>
<reference evidence="2 3" key="1">
    <citation type="submission" date="2020-01" db="EMBL/GenBank/DDBJ databases">
        <authorList>
            <person name="Liu G."/>
            <person name="Liu B."/>
        </authorList>
    </citation>
    <scope>NUCLEOTIDE SEQUENCE [LARGE SCALE GENOMIC DNA]</scope>
    <source>
        <strain evidence="2 3">FJAT-51161</strain>
    </source>
</reference>
<protein>
    <recommendedName>
        <fullName evidence="1">Thiopeptide-type bacteriocin biosynthesis domain-containing protein</fullName>
    </recommendedName>
</protein>
<organism evidence="2 3">
    <name type="scientific">Lysinibacillus agricola</name>
    <dbReference type="NCBI Taxonomy" id="2590012"/>
    <lineage>
        <taxon>Bacteria</taxon>
        <taxon>Bacillati</taxon>
        <taxon>Bacillota</taxon>
        <taxon>Bacilli</taxon>
        <taxon>Bacillales</taxon>
        <taxon>Bacillaceae</taxon>
        <taxon>Lysinibacillus</taxon>
    </lineage>
</organism>
<name>A0ABX7AWR8_9BACI</name>
<dbReference type="InterPro" id="IPR023809">
    <property type="entry name" value="Thiopep_bacteriocin_synth_dom"/>
</dbReference>
<keyword evidence="3" id="KW-1185">Reference proteome</keyword>
<dbReference type="EMBL" id="CP067341">
    <property type="protein sequence ID" value="QQP14400.1"/>
    <property type="molecule type" value="Genomic_DNA"/>
</dbReference>
<dbReference type="Proteomes" id="UP000596049">
    <property type="component" value="Chromosome"/>
</dbReference>
<evidence type="ECO:0000259" key="1">
    <source>
        <dbReference type="Pfam" id="PF14028"/>
    </source>
</evidence>
<gene>
    <name evidence="2" type="ORF">FJQ98_10495</name>
</gene>
<evidence type="ECO:0000313" key="3">
    <source>
        <dbReference type="Proteomes" id="UP000596049"/>
    </source>
</evidence>
<dbReference type="Pfam" id="PF14028">
    <property type="entry name" value="Lant_dehydr_C"/>
    <property type="match status" value="1"/>
</dbReference>